<gene>
    <name evidence="6" type="ordered locus">Caci_3344</name>
</gene>
<dbReference type="Gene3D" id="3.20.20.450">
    <property type="entry name" value="EAL domain"/>
    <property type="match status" value="1"/>
</dbReference>
<proteinExistence type="predicted"/>
<dbReference type="AlphaFoldDB" id="C7Q7Q8"/>
<dbReference type="InterPro" id="IPR000014">
    <property type="entry name" value="PAS"/>
</dbReference>
<dbReference type="SMART" id="SM00267">
    <property type="entry name" value="GGDEF"/>
    <property type="match status" value="1"/>
</dbReference>
<feature type="domain" description="PAC" evidence="3">
    <location>
        <begin position="169"/>
        <end position="224"/>
    </location>
</feature>
<dbReference type="PROSITE" id="PS50887">
    <property type="entry name" value="GGDEF"/>
    <property type="match status" value="1"/>
</dbReference>
<dbReference type="KEGG" id="cai:Caci_3344"/>
<dbReference type="Gene3D" id="3.30.450.20">
    <property type="entry name" value="PAS domain"/>
    <property type="match status" value="2"/>
</dbReference>
<dbReference type="InterPro" id="IPR043128">
    <property type="entry name" value="Rev_trsase/Diguanyl_cyclase"/>
</dbReference>
<sequence length="828" mass="88934">MTSAAERGAGTDAPGRSRPDGFPVQPGVPRPEVGTVPDRAPDPAPDRVPGIEAEAVPAPAPVADHGTGERIAASNAEGGPLFGPEGPIRPIDETELDRICLHNLLSACADMIFFKDRESRFLRVSDSAAEFSGTDPASMIGKTVRDYFTPEHAAAAFATERAIMSTGRALTDFEEPHLRPGTPEEETLSASKQPLRDFDGRIIGTFGISRDITARKISERELKARTAELDRVGRELKTLLDTSPDLMARFDRDLRCTYANPAAREITGVEMLGRTSRQRGYSEDFLGVWEESLRQVLETGRDTDREFSVTVGGQYRFLHTRFVPELDADGEVTSVLSVSRDLTDRRRIEEALAEQAVRDPLTGLANRTLLVSRISEAIEYSGGADDRLAVLFLDLDRFKLVNDSLGHAAGDELLAAVADRLRKAVRRGDLVARFGGDEFVVLCENVAGHAEAASIAQRVIDCLIRPFDCAGKPMHVRTSIGIALAHGPDTTVDELLRDADAAMYQAKSDGAVAGGYRFFEPATHERAVHRMNLEQDLRQAVERGEFTLVYQPIVALDDGRVTGAEALIRWRHPERGLLTPAAFLEVAEETQLIVPIGRWVLDEACRQLAAWNAMLPPGSEGEAEGGAEVGAGVAAGVGAGVAAGAGSRLPLLAVNLSSRQLSHDGDLVTQVAKAIARHGVPAGRICLEVTETAVHEASLTARSALAAFSAAGMKIALDDYGTGYSSLGHLRDNPVDTLKIDRVFISGLTRNRGDDAIVVAVITLAHALGMRVVAEGVETPEQRERLRELGCDFAQGHLFAMPLCAEEFGELLRSGATAVGALSCSCGV</sequence>
<evidence type="ECO:0000313" key="7">
    <source>
        <dbReference type="Proteomes" id="UP000000851"/>
    </source>
</evidence>
<dbReference type="HOGENOM" id="CLU_000445_70_20_11"/>
<dbReference type="PANTHER" id="PTHR44757">
    <property type="entry name" value="DIGUANYLATE CYCLASE DGCP"/>
    <property type="match status" value="1"/>
</dbReference>
<dbReference type="NCBIfam" id="TIGR00229">
    <property type="entry name" value="sensory_box"/>
    <property type="match status" value="2"/>
</dbReference>
<dbReference type="SMART" id="SM00052">
    <property type="entry name" value="EAL"/>
    <property type="match status" value="1"/>
</dbReference>
<dbReference type="FunCoup" id="C7Q7Q8">
    <property type="interactions" value="5"/>
</dbReference>
<dbReference type="eggNOG" id="COG3827">
    <property type="taxonomic scope" value="Bacteria"/>
</dbReference>
<dbReference type="EMBL" id="CP001700">
    <property type="protein sequence ID" value="ACU72251.1"/>
    <property type="molecule type" value="Genomic_DNA"/>
</dbReference>
<dbReference type="Proteomes" id="UP000000851">
    <property type="component" value="Chromosome"/>
</dbReference>
<dbReference type="PROSITE" id="PS50883">
    <property type="entry name" value="EAL"/>
    <property type="match status" value="1"/>
</dbReference>
<dbReference type="PANTHER" id="PTHR44757:SF2">
    <property type="entry name" value="BIOFILM ARCHITECTURE MAINTENANCE PROTEIN MBAA"/>
    <property type="match status" value="1"/>
</dbReference>
<name>C7Q7Q8_CATAD</name>
<dbReference type="InterPro" id="IPR000700">
    <property type="entry name" value="PAS-assoc_C"/>
</dbReference>
<dbReference type="SUPFAM" id="SSF141868">
    <property type="entry name" value="EAL domain-like"/>
    <property type="match status" value="1"/>
</dbReference>
<dbReference type="InterPro" id="IPR029787">
    <property type="entry name" value="Nucleotide_cyclase"/>
</dbReference>
<feature type="domain" description="PAS" evidence="2">
    <location>
        <begin position="97"/>
        <end position="167"/>
    </location>
</feature>
<dbReference type="InterPro" id="IPR035919">
    <property type="entry name" value="EAL_sf"/>
</dbReference>
<dbReference type="InterPro" id="IPR035965">
    <property type="entry name" value="PAS-like_dom_sf"/>
</dbReference>
<dbReference type="CDD" id="cd01949">
    <property type="entry name" value="GGDEF"/>
    <property type="match status" value="1"/>
</dbReference>
<dbReference type="PROSITE" id="PS50113">
    <property type="entry name" value="PAC"/>
    <property type="match status" value="2"/>
</dbReference>
<feature type="region of interest" description="Disordered" evidence="1">
    <location>
        <begin position="1"/>
        <end position="50"/>
    </location>
</feature>
<dbReference type="Pfam" id="PF08448">
    <property type="entry name" value="PAS_4"/>
    <property type="match status" value="2"/>
</dbReference>
<dbReference type="SUPFAM" id="SSF55785">
    <property type="entry name" value="PYP-like sensor domain (PAS domain)"/>
    <property type="match status" value="2"/>
</dbReference>
<evidence type="ECO:0000256" key="1">
    <source>
        <dbReference type="SAM" id="MobiDB-lite"/>
    </source>
</evidence>
<dbReference type="InterPro" id="IPR001633">
    <property type="entry name" value="EAL_dom"/>
</dbReference>
<dbReference type="InterPro" id="IPR052155">
    <property type="entry name" value="Biofilm_reg_signaling"/>
</dbReference>
<dbReference type="InParanoid" id="C7Q7Q8"/>
<accession>C7Q7Q8</accession>
<dbReference type="CDD" id="cd00130">
    <property type="entry name" value="PAS"/>
    <property type="match status" value="2"/>
</dbReference>
<feature type="domain" description="PAC" evidence="3">
    <location>
        <begin position="301"/>
        <end position="354"/>
    </location>
</feature>
<keyword evidence="7" id="KW-1185">Reference proteome</keyword>
<dbReference type="Gene3D" id="3.30.70.270">
    <property type="match status" value="1"/>
</dbReference>
<dbReference type="OrthoDB" id="23692at2"/>
<dbReference type="Pfam" id="PF00990">
    <property type="entry name" value="GGDEF"/>
    <property type="match status" value="1"/>
</dbReference>
<dbReference type="eggNOG" id="COG2461">
    <property type="taxonomic scope" value="Bacteria"/>
</dbReference>
<evidence type="ECO:0000259" key="4">
    <source>
        <dbReference type="PROSITE" id="PS50883"/>
    </source>
</evidence>
<dbReference type="PROSITE" id="PS50112">
    <property type="entry name" value="PAS"/>
    <property type="match status" value="1"/>
</dbReference>
<dbReference type="CDD" id="cd01948">
    <property type="entry name" value="EAL"/>
    <property type="match status" value="1"/>
</dbReference>
<dbReference type="eggNOG" id="COG5001">
    <property type="taxonomic scope" value="Bacteria"/>
</dbReference>
<evidence type="ECO:0000259" key="5">
    <source>
        <dbReference type="PROSITE" id="PS50887"/>
    </source>
</evidence>
<dbReference type="NCBIfam" id="TIGR00254">
    <property type="entry name" value="GGDEF"/>
    <property type="match status" value="1"/>
</dbReference>
<protein>
    <submittedName>
        <fullName evidence="6">Diguanylate cyclase/phosphodiesterase with PAS/PAC sensor(S)</fullName>
    </submittedName>
</protein>
<evidence type="ECO:0000259" key="2">
    <source>
        <dbReference type="PROSITE" id="PS50112"/>
    </source>
</evidence>
<dbReference type="InterPro" id="IPR013656">
    <property type="entry name" value="PAS_4"/>
</dbReference>
<feature type="domain" description="GGDEF" evidence="5">
    <location>
        <begin position="386"/>
        <end position="521"/>
    </location>
</feature>
<dbReference type="Pfam" id="PF00563">
    <property type="entry name" value="EAL"/>
    <property type="match status" value="2"/>
</dbReference>
<reference evidence="6 7" key="1">
    <citation type="journal article" date="2009" name="Stand. Genomic Sci.">
        <title>Complete genome sequence of Catenulispora acidiphila type strain (ID 139908).</title>
        <authorList>
            <person name="Copeland A."/>
            <person name="Lapidus A."/>
            <person name="Glavina Del Rio T."/>
            <person name="Nolan M."/>
            <person name="Lucas S."/>
            <person name="Chen F."/>
            <person name="Tice H."/>
            <person name="Cheng J.F."/>
            <person name="Bruce D."/>
            <person name="Goodwin L."/>
            <person name="Pitluck S."/>
            <person name="Mikhailova N."/>
            <person name="Pati A."/>
            <person name="Ivanova N."/>
            <person name="Mavromatis K."/>
            <person name="Chen A."/>
            <person name="Palaniappan K."/>
            <person name="Chain P."/>
            <person name="Land M."/>
            <person name="Hauser L."/>
            <person name="Chang Y.J."/>
            <person name="Jeffries C.D."/>
            <person name="Chertkov O."/>
            <person name="Brettin T."/>
            <person name="Detter J.C."/>
            <person name="Han C."/>
            <person name="Ali Z."/>
            <person name="Tindall B.J."/>
            <person name="Goker M."/>
            <person name="Bristow J."/>
            <person name="Eisen J.A."/>
            <person name="Markowitz V."/>
            <person name="Hugenholtz P."/>
            <person name="Kyrpides N.C."/>
            <person name="Klenk H.P."/>
        </authorList>
    </citation>
    <scope>NUCLEOTIDE SEQUENCE [LARGE SCALE GENOMIC DNA]</scope>
    <source>
        <strain evidence="7">DSM 44928 / JCM 14897 / NBRC 102108 / NRRL B-24433 / ID139908</strain>
    </source>
</reference>
<feature type="domain" description="EAL" evidence="4">
    <location>
        <begin position="530"/>
        <end position="816"/>
    </location>
</feature>
<dbReference type="SMART" id="SM00091">
    <property type="entry name" value="PAS"/>
    <property type="match status" value="2"/>
</dbReference>
<dbReference type="STRING" id="479433.Caci_3344"/>
<dbReference type="SUPFAM" id="SSF55073">
    <property type="entry name" value="Nucleotide cyclase"/>
    <property type="match status" value="1"/>
</dbReference>
<evidence type="ECO:0000259" key="3">
    <source>
        <dbReference type="PROSITE" id="PS50113"/>
    </source>
</evidence>
<organism evidence="6 7">
    <name type="scientific">Catenulispora acidiphila (strain DSM 44928 / JCM 14897 / NBRC 102108 / NRRL B-24433 / ID139908)</name>
    <dbReference type="NCBI Taxonomy" id="479433"/>
    <lineage>
        <taxon>Bacteria</taxon>
        <taxon>Bacillati</taxon>
        <taxon>Actinomycetota</taxon>
        <taxon>Actinomycetes</taxon>
        <taxon>Catenulisporales</taxon>
        <taxon>Catenulisporaceae</taxon>
        <taxon>Catenulispora</taxon>
    </lineage>
</organism>
<evidence type="ECO:0000313" key="6">
    <source>
        <dbReference type="EMBL" id="ACU72251.1"/>
    </source>
</evidence>
<dbReference type="InterPro" id="IPR000160">
    <property type="entry name" value="GGDEF_dom"/>
</dbReference>